<organism evidence="1 2">
    <name type="scientific">Roseateles violae</name>
    <dbReference type="NCBI Taxonomy" id="3058042"/>
    <lineage>
        <taxon>Bacteria</taxon>
        <taxon>Pseudomonadati</taxon>
        <taxon>Pseudomonadota</taxon>
        <taxon>Betaproteobacteria</taxon>
        <taxon>Burkholderiales</taxon>
        <taxon>Sphaerotilaceae</taxon>
        <taxon>Roseateles</taxon>
    </lineage>
</organism>
<proteinExistence type="predicted"/>
<dbReference type="RefSeq" id="WP_290361172.1">
    <property type="nucleotide sequence ID" value="NZ_JAUHHC010000006.1"/>
</dbReference>
<sequence length="172" mass="19170">MLLRSKGQVRRAIPLLNEYQLIVNDLRQSRHSPQPFSLRAESLESLPRRIEVAQAAFEIAGDHLVRQTLKVVNAGALQRKGESGQGRSGSGSISRLVPGLPAGVQQVIAQILLPRPHRSAQPNLQFMPIDFRTQALILAGRDQAPEPRKFLFAELFLVKDKTIAWALRCSCY</sequence>
<evidence type="ECO:0000313" key="1">
    <source>
        <dbReference type="EMBL" id="MDN3922861.1"/>
    </source>
</evidence>
<accession>A0ABT8DZ39</accession>
<protein>
    <submittedName>
        <fullName evidence="1">Uncharacterized protein</fullName>
    </submittedName>
</protein>
<reference evidence="1 2" key="1">
    <citation type="submission" date="2023-06" db="EMBL/GenBank/DDBJ databases">
        <title>Pelomonas sp. PFR6 16S ribosomal RNA gene Genome sequencing and assembly.</title>
        <authorList>
            <person name="Woo H."/>
        </authorList>
    </citation>
    <scope>NUCLEOTIDE SEQUENCE [LARGE SCALE GENOMIC DNA]</scope>
    <source>
        <strain evidence="1 2">PFR6</strain>
    </source>
</reference>
<keyword evidence="2" id="KW-1185">Reference proteome</keyword>
<gene>
    <name evidence="1" type="ORF">QWJ38_21425</name>
</gene>
<dbReference type="EMBL" id="JAUHHC010000006">
    <property type="protein sequence ID" value="MDN3922861.1"/>
    <property type="molecule type" value="Genomic_DNA"/>
</dbReference>
<name>A0ABT8DZ39_9BURK</name>
<dbReference type="Proteomes" id="UP001228044">
    <property type="component" value="Unassembled WGS sequence"/>
</dbReference>
<evidence type="ECO:0000313" key="2">
    <source>
        <dbReference type="Proteomes" id="UP001228044"/>
    </source>
</evidence>
<comment type="caution">
    <text evidence="1">The sequence shown here is derived from an EMBL/GenBank/DDBJ whole genome shotgun (WGS) entry which is preliminary data.</text>
</comment>